<protein>
    <submittedName>
        <fullName evidence="2">Uncharacterized protein LOC113872055</fullName>
    </submittedName>
</protein>
<dbReference type="RefSeq" id="XP_027365076.1">
    <property type="nucleotide sequence ID" value="XM_027509275.1"/>
</dbReference>
<dbReference type="AlphaFoldDB" id="A0A8B8M8R1"/>
<keyword evidence="1" id="KW-1185">Reference proteome</keyword>
<dbReference type="OrthoDB" id="1685715at2759"/>
<reference evidence="2" key="2">
    <citation type="submission" date="2025-08" db="UniProtKB">
        <authorList>
            <consortium name="RefSeq"/>
        </authorList>
    </citation>
    <scope>IDENTIFICATION</scope>
    <source>
        <tissue evidence="2">Young leaves</tissue>
    </source>
</reference>
<dbReference type="Proteomes" id="UP000694853">
    <property type="component" value="Unplaced"/>
</dbReference>
<proteinExistence type="predicted"/>
<gene>
    <name evidence="2" type="primary">LOC113872055</name>
</gene>
<dbReference type="GeneID" id="113872055"/>
<evidence type="ECO:0000313" key="2">
    <source>
        <dbReference type="RefSeq" id="XP_027365076.1"/>
    </source>
</evidence>
<name>A0A8B8M8R1_ABRPR</name>
<dbReference type="KEGG" id="aprc:113872055"/>
<accession>A0A8B8M8R1</accession>
<sequence length="117" mass="13030">MACLVSTSFVVPLRFSPMLSLNKGLHQLDFSLSRFSSKATFRPAQKILGSCSSNKRVLSGKGSCQRCFMSHTRFLHETCSHNLDVAYYTEIVISGYWVGPDADDGWGFVEAVINQMN</sequence>
<evidence type="ECO:0000313" key="1">
    <source>
        <dbReference type="Proteomes" id="UP000694853"/>
    </source>
</evidence>
<reference evidence="1" key="1">
    <citation type="journal article" date="2019" name="Toxins">
        <title>Detection of Abrin-Like and Prepropulchellin-Like Toxin Genes and Transcripts Using Whole Genome Sequencing and Full-Length Transcript Sequencing of Abrus precatorius.</title>
        <authorList>
            <person name="Hovde B.T."/>
            <person name="Daligault H.E."/>
            <person name="Hanschen E.R."/>
            <person name="Kunde Y.A."/>
            <person name="Johnson M.B."/>
            <person name="Starkenburg S.R."/>
            <person name="Johnson S.L."/>
        </authorList>
    </citation>
    <scope>NUCLEOTIDE SEQUENCE [LARGE SCALE GENOMIC DNA]</scope>
</reference>
<organism evidence="1 2">
    <name type="scientific">Abrus precatorius</name>
    <name type="common">Indian licorice</name>
    <name type="synonym">Glycine abrus</name>
    <dbReference type="NCBI Taxonomy" id="3816"/>
    <lineage>
        <taxon>Eukaryota</taxon>
        <taxon>Viridiplantae</taxon>
        <taxon>Streptophyta</taxon>
        <taxon>Embryophyta</taxon>
        <taxon>Tracheophyta</taxon>
        <taxon>Spermatophyta</taxon>
        <taxon>Magnoliopsida</taxon>
        <taxon>eudicotyledons</taxon>
        <taxon>Gunneridae</taxon>
        <taxon>Pentapetalae</taxon>
        <taxon>rosids</taxon>
        <taxon>fabids</taxon>
        <taxon>Fabales</taxon>
        <taxon>Fabaceae</taxon>
        <taxon>Papilionoideae</taxon>
        <taxon>50 kb inversion clade</taxon>
        <taxon>NPAAA clade</taxon>
        <taxon>indigoferoid/millettioid clade</taxon>
        <taxon>Abreae</taxon>
        <taxon>Abrus</taxon>
    </lineage>
</organism>